<evidence type="ECO:0000256" key="8">
    <source>
        <dbReference type="SAM" id="MobiDB-lite"/>
    </source>
</evidence>
<feature type="transmembrane region" description="Helical" evidence="9">
    <location>
        <begin position="280"/>
        <end position="300"/>
    </location>
</feature>
<feature type="active site" description="Proton donor" evidence="4">
    <location>
        <position position="558"/>
    </location>
</feature>
<dbReference type="PRINTS" id="PR00387">
    <property type="entry name" value="PDIESTERASE1"/>
</dbReference>
<comment type="cofactor">
    <cofactor evidence="7">
        <name>a divalent metal cation</name>
        <dbReference type="ChEBI" id="CHEBI:60240"/>
    </cofactor>
    <text evidence="7">Binds 2 divalent metal cations per subunit. Site 1 may preferentially bind zinc ions, while site 2 has a preference for magnesium and/or manganese ions.</text>
</comment>
<dbReference type="SUPFAM" id="SSF109604">
    <property type="entry name" value="HD-domain/PDEase-like"/>
    <property type="match status" value="1"/>
</dbReference>
<evidence type="ECO:0000313" key="11">
    <source>
        <dbReference type="EMBL" id="KAK9831398.1"/>
    </source>
</evidence>
<dbReference type="GO" id="GO:0004114">
    <property type="term" value="F:3',5'-cyclic-nucleotide phosphodiesterase activity"/>
    <property type="evidence" value="ECO:0007669"/>
    <property type="project" value="InterPro"/>
</dbReference>
<organism evidence="11 12">
    <name type="scientific">Elliptochloris bilobata</name>
    <dbReference type="NCBI Taxonomy" id="381761"/>
    <lineage>
        <taxon>Eukaryota</taxon>
        <taxon>Viridiplantae</taxon>
        <taxon>Chlorophyta</taxon>
        <taxon>core chlorophytes</taxon>
        <taxon>Trebouxiophyceae</taxon>
        <taxon>Trebouxiophyceae incertae sedis</taxon>
        <taxon>Elliptochloris clade</taxon>
        <taxon>Elliptochloris</taxon>
    </lineage>
</organism>
<feature type="binding site" evidence="6">
    <location>
        <position position="562"/>
    </location>
    <ligand>
        <name>Zn(2+)</name>
        <dbReference type="ChEBI" id="CHEBI:29105"/>
        <label>1</label>
    </ligand>
</feature>
<feature type="transmembrane region" description="Helical" evidence="9">
    <location>
        <begin position="24"/>
        <end position="43"/>
    </location>
</feature>
<dbReference type="SUPFAM" id="SSF102462">
    <property type="entry name" value="Peptidyl-tRNA hydrolase II"/>
    <property type="match status" value="1"/>
</dbReference>
<evidence type="ECO:0000256" key="5">
    <source>
        <dbReference type="PIRSR" id="PIRSR623088-2"/>
    </source>
</evidence>
<dbReference type="Gene3D" id="3.40.1490.10">
    <property type="entry name" value="Bit1"/>
    <property type="match status" value="1"/>
</dbReference>
<dbReference type="InterPro" id="IPR002073">
    <property type="entry name" value="PDEase_catalytic_dom"/>
</dbReference>
<feature type="region of interest" description="Disordered" evidence="8">
    <location>
        <begin position="884"/>
        <end position="922"/>
    </location>
</feature>
<keyword evidence="1 6" id="KW-0479">Metal-binding</keyword>
<dbReference type="GO" id="GO:0007165">
    <property type="term" value="P:signal transduction"/>
    <property type="evidence" value="ECO:0007669"/>
    <property type="project" value="InterPro"/>
</dbReference>
<dbReference type="InterPro" id="IPR036971">
    <property type="entry name" value="PDEase_catalytic_dom_sf"/>
</dbReference>
<keyword evidence="12" id="KW-1185">Reference proteome</keyword>
<feature type="binding site" evidence="6">
    <location>
        <position position="599"/>
    </location>
    <ligand>
        <name>Zn(2+)</name>
        <dbReference type="ChEBI" id="CHEBI:29105"/>
        <label>2</label>
    </ligand>
</feature>
<gene>
    <name evidence="11" type="ORF">WJX81_001157</name>
</gene>
<dbReference type="InterPro" id="IPR002833">
    <property type="entry name" value="PTH2"/>
</dbReference>
<proteinExistence type="inferred from homology"/>
<dbReference type="InterPro" id="IPR023476">
    <property type="entry name" value="Pep_tRNA_hydro_II_dom_sf"/>
</dbReference>
<dbReference type="Gene3D" id="1.10.1300.10">
    <property type="entry name" value="3'5'-cyclic nucleotide phosphodiesterase, catalytic domain"/>
    <property type="match status" value="1"/>
</dbReference>
<feature type="transmembrane region" description="Helical" evidence="9">
    <location>
        <begin position="163"/>
        <end position="182"/>
    </location>
</feature>
<dbReference type="PROSITE" id="PS51845">
    <property type="entry name" value="PDEASE_I_2"/>
    <property type="match status" value="1"/>
</dbReference>
<keyword evidence="2 7" id="KW-0378">Hydrolase</keyword>
<feature type="binding site" evidence="5">
    <location>
        <position position="743"/>
    </location>
    <ligand>
        <name>AMP</name>
        <dbReference type="ChEBI" id="CHEBI:456215"/>
    </ligand>
</feature>
<dbReference type="InterPro" id="IPR003607">
    <property type="entry name" value="HD/PDEase_dom"/>
</dbReference>
<accession>A0AAW1RCP1</accession>
<evidence type="ECO:0000256" key="6">
    <source>
        <dbReference type="PIRSR" id="PIRSR623088-3"/>
    </source>
</evidence>
<dbReference type="InterPro" id="IPR023174">
    <property type="entry name" value="PDEase_CS"/>
</dbReference>
<dbReference type="GO" id="GO:0004045">
    <property type="term" value="F:peptidyl-tRNA hydrolase activity"/>
    <property type="evidence" value="ECO:0007669"/>
    <property type="project" value="UniProtKB-EC"/>
</dbReference>
<comment type="similarity">
    <text evidence="7">Belongs to the cyclic nucleotide phosphodiesterase family.</text>
</comment>
<feature type="binding site" evidence="6">
    <location>
        <position position="598"/>
    </location>
    <ligand>
        <name>Zn(2+)</name>
        <dbReference type="ChEBI" id="CHEBI:29105"/>
        <label>1</label>
    </ligand>
</feature>
<protein>
    <recommendedName>
        <fullName evidence="7">Phosphodiesterase</fullName>
        <ecNumber evidence="7">3.1.4.-</ecNumber>
    </recommendedName>
</protein>
<feature type="domain" description="PDEase" evidence="10">
    <location>
        <begin position="477"/>
        <end position="837"/>
    </location>
</feature>
<evidence type="ECO:0000256" key="4">
    <source>
        <dbReference type="PIRSR" id="PIRSR623088-1"/>
    </source>
</evidence>
<evidence type="ECO:0000256" key="2">
    <source>
        <dbReference type="ARBA" id="ARBA00022801"/>
    </source>
</evidence>
<dbReference type="Pfam" id="PF00233">
    <property type="entry name" value="PDEase_I"/>
    <property type="match status" value="1"/>
</dbReference>
<feature type="binding site" evidence="6">
    <location>
        <position position="743"/>
    </location>
    <ligand>
        <name>Zn(2+)</name>
        <dbReference type="ChEBI" id="CHEBI:29105"/>
        <label>1</label>
    </ligand>
</feature>
<feature type="transmembrane region" description="Helical" evidence="9">
    <location>
        <begin position="87"/>
        <end position="111"/>
    </location>
</feature>
<evidence type="ECO:0000256" key="7">
    <source>
        <dbReference type="RuleBase" id="RU363067"/>
    </source>
</evidence>
<evidence type="ECO:0000256" key="3">
    <source>
        <dbReference type="ARBA" id="ARBA00048707"/>
    </source>
</evidence>
<comment type="catalytic activity">
    <reaction evidence="3">
        <text>an N-acyl-L-alpha-aminoacyl-tRNA + H2O = an N-acyl-L-amino acid + a tRNA + H(+)</text>
        <dbReference type="Rhea" id="RHEA:54448"/>
        <dbReference type="Rhea" id="RHEA-COMP:10123"/>
        <dbReference type="Rhea" id="RHEA-COMP:13883"/>
        <dbReference type="ChEBI" id="CHEBI:15377"/>
        <dbReference type="ChEBI" id="CHEBI:15378"/>
        <dbReference type="ChEBI" id="CHEBI:59874"/>
        <dbReference type="ChEBI" id="CHEBI:78442"/>
        <dbReference type="ChEBI" id="CHEBI:138191"/>
        <dbReference type="EC" id="3.1.1.29"/>
    </reaction>
</comment>
<dbReference type="EC" id="3.1.4.-" evidence="7"/>
<feature type="binding site" evidence="5">
    <location>
        <position position="599"/>
    </location>
    <ligand>
        <name>AMP</name>
        <dbReference type="ChEBI" id="CHEBI:456215"/>
    </ligand>
</feature>
<dbReference type="CDD" id="cd00077">
    <property type="entry name" value="HDc"/>
    <property type="match status" value="1"/>
</dbReference>
<evidence type="ECO:0000313" key="12">
    <source>
        <dbReference type="Proteomes" id="UP001445335"/>
    </source>
</evidence>
<dbReference type="PROSITE" id="PS00126">
    <property type="entry name" value="PDEASE_I_1"/>
    <property type="match status" value="1"/>
</dbReference>
<dbReference type="Proteomes" id="UP001445335">
    <property type="component" value="Unassembled WGS sequence"/>
</dbReference>
<keyword evidence="9" id="KW-0472">Membrane</keyword>
<dbReference type="EMBL" id="JALJOU010000046">
    <property type="protein sequence ID" value="KAK9831398.1"/>
    <property type="molecule type" value="Genomic_DNA"/>
</dbReference>
<dbReference type="Pfam" id="PF01981">
    <property type="entry name" value="PTH2"/>
    <property type="match status" value="1"/>
</dbReference>
<dbReference type="SMART" id="SM00471">
    <property type="entry name" value="HDc"/>
    <property type="match status" value="1"/>
</dbReference>
<feature type="binding site" evidence="5">
    <location>
        <position position="794"/>
    </location>
    <ligand>
        <name>AMP</name>
        <dbReference type="ChEBI" id="CHEBI:456215"/>
    </ligand>
</feature>
<feature type="binding site" evidence="6">
    <location>
        <position position="599"/>
    </location>
    <ligand>
        <name>Zn(2+)</name>
        <dbReference type="ChEBI" id="CHEBI:29105"/>
        <label>1</label>
    </ligand>
</feature>
<feature type="transmembrane region" description="Helical" evidence="9">
    <location>
        <begin position="55"/>
        <end position="75"/>
    </location>
</feature>
<evidence type="ECO:0000256" key="9">
    <source>
        <dbReference type="SAM" id="Phobius"/>
    </source>
</evidence>
<reference evidence="11 12" key="1">
    <citation type="journal article" date="2024" name="Nat. Commun.">
        <title>Phylogenomics reveals the evolutionary origins of lichenization in chlorophyte algae.</title>
        <authorList>
            <person name="Puginier C."/>
            <person name="Libourel C."/>
            <person name="Otte J."/>
            <person name="Skaloud P."/>
            <person name="Haon M."/>
            <person name="Grisel S."/>
            <person name="Petersen M."/>
            <person name="Berrin J.G."/>
            <person name="Delaux P.M."/>
            <person name="Dal Grande F."/>
            <person name="Keller J."/>
        </authorList>
    </citation>
    <scope>NUCLEOTIDE SEQUENCE [LARGE SCALE GENOMIC DNA]</scope>
    <source>
        <strain evidence="11 12">SAG 245.80</strain>
    </source>
</reference>
<comment type="caution">
    <text evidence="11">The sequence shown here is derived from an EMBL/GenBank/DDBJ whole genome shotgun (WGS) entry which is preliminary data.</text>
</comment>
<feature type="binding site" evidence="5">
    <location>
        <begin position="558"/>
        <end position="562"/>
    </location>
    <ligand>
        <name>AMP</name>
        <dbReference type="ChEBI" id="CHEBI:456215"/>
    </ligand>
</feature>
<evidence type="ECO:0000259" key="10">
    <source>
        <dbReference type="PROSITE" id="PS51845"/>
    </source>
</evidence>
<keyword evidence="9" id="KW-1133">Transmembrane helix</keyword>
<dbReference type="AlphaFoldDB" id="A0AAW1RCP1"/>
<name>A0AAW1RCP1_9CHLO</name>
<dbReference type="GO" id="GO:0046872">
    <property type="term" value="F:metal ion binding"/>
    <property type="evidence" value="ECO:0007669"/>
    <property type="project" value="UniProtKB-KW"/>
</dbReference>
<dbReference type="InterPro" id="IPR023088">
    <property type="entry name" value="PDEase"/>
</dbReference>
<dbReference type="PANTHER" id="PTHR11347">
    <property type="entry name" value="CYCLIC NUCLEOTIDE PHOSPHODIESTERASE"/>
    <property type="match status" value="1"/>
</dbReference>
<evidence type="ECO:0000256" key="1">
    <source>
        <dbReference type="ARBA" id="ARBA00022723"/>
    </source>
</evidence>
<sequence length="1079" mass="118991">MWADKQSAHSRRSRLVVQFLETRWWHALMIAMLMFVLFVPDVIALTDATNAVDPAINALLLLCMATFLGELVANIACRPGYTVLEAFMDLVAGALIVVDTTWVQAAILAHATSAQYTLTRAVVLASRAGRLARLMRHLNLLQGLQAVIDLFRKLLRRQKQDRGLDMVALLIMVTLTLFPILQRTIPESYQAPNAMVAVLAPLVGQPRSQLDPLVASFFQFFDAQRKQVGMPMRLLVGAEEWVVPGSAKHRPRWQDLQWVASKDGLVRIEMNIEAQTRGQAWLSILLAVFVIAELTVFIGVLNETAVALLVAPLARILTVLRTQAARVMKSMERSEEETELGLMEAVVTKMSRIIAHVGSQSEQGAQILSSIQTKHAADEGTQEWLRSVMSARHHAAPPRQRRQSVESARMVTLLRKVSLYGDPDGTSAATQESLSVQDQAALEAEMGASPQVARRLAAAEVDSAVLDSWDWDVFQYTPEQLVPHVLVMFMRLGLTQHEADSFSGLRSDSTNSTASQASALAEAEAAAAQVTDGLFLDLDTLWTFVQEVRKAYREVPYHNFFHCVDVTHATYRFIALVGRAVGLSQAERLALMLAALCHDMEHPGVNNAYLVNVRHDLALVYNDASVLENRHLAAMYGLLAGLPEADVLAALEPARWRELRRLVINAVIHTDMVHHFPMVSKIEVFYELNAAAIQSAARGGDDVHSVISADDGDGGTSTPAGGCVFRTAEERAMLVAMLLHCADISNASKPRHIAEKWSVRVLEEFFAQGDRERAAGLPVSPMMDRAATSHALSQINFIEFIVAPLFSQVVRVLPELRPTMQFLWENRRAWNDCYLVELANDRAKSPADKDTERVKLGARWTAFHEKYKQQILVQAMRLSDAVVTRRESGSMKPRVSSGSDTARPHALNRVLRKRPSGGTQPGADLLSVAEQGEAGAALAHSLMSQADLQASISESTPGDPLVQYVVLRRDLWSELGWPLGSVVAQACHAATAALWLSREQPETATYCAADFIDHMHKVVLEVKGEAQLRTLAEKLAAASVRHKLWVEQPEGFPTCVATAPYPKAAVQQHFKKLKLCKGA</sequence>
<keyword evidence="9" id="KW-0812">Transmembrane</keyword>